<dbReference type="EMBL" id="JACXVP010000005">
    <property type="protein sequence ID" value="KAG5606107.1"/>
    <property type="molecule type" value="Genomic_DNA"/>
</dbReference>
<comment type="caution">
    <text evidence="1">The sequence shown here is derived from an EMBL/GenBank/DDBJ whole genome shotgun (WGS) entry which is preliminary data.</text>
</comment>
<feature type="non-terminal residue" evidence="1">
    <location>
        <position position="146"/>
    </location>
</feature>
<accession>A0A9J5YZM2</accession>
<sequence>MEAASILMMDALISMHMELRRSYGPEESDATNLIRLPFASTRKAVLEKIVPTSDNKNKYYTKAQKFTALFELLESLLTTKSPEGLRASQRVCMVTIIPNFYVHFPHWWLLRNATFASTELEALGYSLDESILQKFWKICELQLNIP</sequence>
<evidence type="ECO:0000313" key="2">
    <source>
        <dbReference type="Proteomes" id="UP000824120"/>
    </source>
</evidence>
<organism evidence="1 2">
    <name type="scientific">Solanum commersonii</name>
    <name type="common">Commerson's wild potato</name>
    <name type="synonym">Commerson's nightshade</name>
    <dbReference type="NCBI Taxonomy" id="4109"/>
    <lineage>
        <taxon>Eukaryota</taxon>
        <taxon>Viridiplantae</taxon>
        <taxon>Streptophyta</taxon>
        <taxon>Embryophyta</taxon>
        <taxon>Tracheophyta</taxon>
        <taxon>Spermatophyta</taxon>
        <taxon>Magnoliopsida</taxon>
        <taxon>eudicotyledons</taxon>
        <taxon>Gunneridae</taxon>
        <taxon>Pentapetalae</taxon>
        <taxon>asterids</taxon>
        <taxon>lamiids</taxon>
        <taxon>Solanales</taxon>
        <taxon>Solanaceae</taxon>
        <taxon>Solanoideae</taxon>
        <taxon>Solaneae</taxon>
        <taxon>Solanum</taxon>
    </lineage>
</organism>
<proteinExistence type="predicted"/>
<protein>
    <submittedName>
        <fullName evidence="1">Uncharacterized protein</fullName>
    </submittedName>
</protein>
<gene>
    <name evidence="1" type="ORF">H5410_027599</name>
</gene>
<dbReference type="Proteomes" id="UP000824120">
    <property type="component" value="Chromosome 5"/>
</dbReference>
<dbReference type="OrthoDB" id="498590at2759"/>
<reference evidence="1 2" key="1">
    <citation type="submission" date="2020-09" db="EMBL/GenBank/DDBJ databases">
        <title>De no assembly of potato wild relative species, Solanum commersonii.</title>
        <authorList>
            <person name="Cho K."/>
        </authorList>
    </citation>
    <scope>NUCLEOTIDE SEQUENCE [LARGE SCALE GENOMIC DNA]</scope>
    <source>
        <strain evidence="1">LZ3.2</strain>
        <tissue evidence="1">Leaf</tissue>
    </source>
</reference>
<keyword evidence="2" id="KW-1185">Reference proteome</keyword>
<evidence type="ECO:0000313" key="1">
    <source>
        <dbReference type="EMBL" id="KAG5606107.1"/>
    </source>
</evidence>
<dbReference type="AlphaFoldDB" id="A0A9J5YZM2"/>
<name>A0A9J5YZM2_SOLCO</name>